<dbReference type="InterPro" id="IPR006140">
    <property type="entry name" value="D-isomer_DH_NAD-bd"/>
</dbReference>
<evidence type="ECO:0000256" key="3">
    <source>
        <dbReference type="ARBA" id="ARBA00023002"/>
    </source>
</evidence>
<keyword evidence="4" id="KW-0520">NAD</keyword>
<dbReference type="InterPro" id="IPR029753">
    <property type="entry name" value="D-isomer_DH_CS"/>
</dbReference>
<evidence type="ECO:0000259" key="7">
    <source>
        <dbReference type="Pfam" id="PF02826"/>
    </source>
</evidence>
<evidence type="ECO:0000313" key="9">
    <source>
        <dbReference type="Proteomes" id="UP001597085"/>
    </source>
</evidence>
<gene>
    <name evidence="8" type="ORF">ACFSBX_13615</name>
</gene>
<keyword evidence="9" id="KW-1185">Reference proteome</keyword>
<name>A0ABD6CRY1_9EURY</name>
<dbReference type="SUPFAM" id="SSF52283">
    <property type="entry name" value="Formate/glycerate dehydrogenase catalytic domain-like"/>
    <property type="match status" value="1"/>
</dbReference>
<feature type="domain" description="D-isomer specific 2-hydroxyacid dehydrogenase NAD-binding" evidence="7">
    <location>
        <begin position="109"/>
        <end position="282"/>
    </location>
</feature>
<dbReference type="InterPro" id="IPR029752">
    <property type="entry name" value="D-isomer_DH_CS1"/>
</dbReference>
<dbReference type="RefSeq" id="WP_256421052.1">
    <property type="nucleotide sequence ID" value="NZ_JANHDI010000006.1"/>
</dbReference>
<evidence type="ECO:0000256" key="2">
    <source>
        <dbReference type="ARBA" id="ARBA00022605"/>
    </source>
</evidence>
<dbReference type="FunFam" id="3.40.50.720:FF:000203">
    <property type="entry name" value="D-3-phosphoglycerate dehydrogenase (SerA)"/>
    <property type="match status" value="1"/>
</dbReference>
<dbReference type="InterPro" id="IPR036291">
    <property type="entry name" value="NAD(P)-bd_dom_sf"/>
</dbReference>
<dbReference type="Pfam" id="PF02826">
    <property type="entry name" value="2-Hacid_dh_C"/>
    <property type="match status" value="1"/>
</dbReference>
<keyword evidence="2" id="KW-0028">Amino-acid biosynthesis</keyword>
<evidence type="ECO:0000313" key="8">
    <source>
        <dbReference type="EMBL" id="MFD1599996.1"/>
    </source>
</evidence>
<keyword evidence="3 5" id="KW-0560">Oxidoreductase</keyword>
<protein>
    <submittedName>
        <fullName evidence="8">NAD(P)-dependent oxidoreductase</fullName>
    </submittedName>
</protein>
<reference evidence="8 9" key="1">
    <citation type="journal article" date="2019" name="Int. J. Syst. Evol. Microbiol.">
        <title>The Global Catalogue of Microorganisms (GCM) 10K type strain sequencing project: providing services to taxonomists for standard genome sequencing and annotation.</title>
        <authorList>
            <consortium name="The Broad Institute Genomics Platform"/>
            <consortium name="The Broad Institute Genome Sequencing Center for Infectious Disease"/>
            <person name="Wu L."/>
            <person name="Ma J."/>
        </authorList>
    </citation>
    <scope>NUCLEOTIDE SEQUENCE [LARGE SCALE GENOMIC DNA]</scope>
    <source>
        <strain evidence="8 9">CGMCC 1.12121</strain>
    </source>
</reference>
<dbReference type="InterPro" id="IPR050857">
    <property type="entry name" value="D-2-hydroxyacid_DH"/>
</dbReference>
<dbReference type="GO" id="GO:0008652">
    <property type="term" value="P:amino acid biosynthetic process"/>
    <property type="evidence" value="ECO:0007669"/>
    <property type="project" value="UniProtKB-KW"/>
</dbReference>
<dbReference type="InterPro" id="IPR006139">
    <property type="entry name" value="D-isomer_2_OHA_DH_cat_dom"/>
</dbReference>
<dbReference type="PROSITE" id="PS00671">
    <property type="entry name" value="D_2_HYDROXYACID_DH_3"/>
    <property type="match status" value="1"/>
</dbReference>
<dbReference type="Gene3D" id="3.40.50.720">
    <property type="entry name" value="NAD(P)-binding Rossmann-like Domain"/>
    <property type="match status" value="2"/>
</dbReference>
<dbReference type="Pfam" id="PF00389">
    <property type="entry name" value="2-Hacid_dh"/>
    <property type="match status" value="1"/>
</dbReference>
<dbReference type="Proteomes" id="UP001597085">
    <property type="component" value="Unassembled WGS sequence"/>
</dbReference>
<dbReference type="GO" id="GO:0016491">
    <property type="term" value="F:oxidoreductase activity"/>
    <property type="evidence" value="ECO:0007669"/>
    <property type="project" value="UniProtKB-KW"/>
</dbReference>
<evidence type="ECO:0000259" key="6">
    <source>
        <dbReference type="Pfam" id="PF00389"/>
    </source>
</evidence>
<organism evidence="8 9">
    <name type="scientific">Halobellus rarus</name>
    <dbReference type="NCBI Taxonomy" id="1126237"/>
    <lineage>
        <taxon>Archaea</taxon>
        <taxon>Methanobacteriati</taxon>
        <taxon>Methanobacteriota</taxon>
        <taxon>Stenosarchaea group</taxon>
        <taxon>Halobacteria</taxon>
        <taxon>Halobacteriales</taxon>
        <taxon>Haloferacaceae</taxon>
        <taxon>Halobellus</taxon>
    </lineage>
</organism>
<comment type="caution">
    <text evidence="8">The sequence shown here is derived from an EMBL/GenBank/DDBJ whole genome shotgun (WGS) entry which is preliminary data.</text>
</comment>
<dbReference type="AlphaFoldDB" id="A0ABD6CRY1"/>
<evidence type="ECO:0000256" key="4">
    <source>
        <dbReference type="ARBA" id="ARBA00023027"/>
    </source>
</evidence>
<dbReference type="PANTHER" id="PTHR42789:SF1">
    <property type="entry name" value="D-ISOMER SPECIFIC 2-HYDROXYACID DEHYDROGENASE FAMILY PROTEIN (AFU_ORTHOLOGUE AFUA_6G10090)"/>
    <property type="match status" value="1"/>
</dbReference>
<sequence>MTRVLIDQDITPTDRLLDYLDDDWEATVGIDGDEEALLEVVGEYDVLLVTSRVPLTRDVIAAADRLKLIGKLGTGIDSIDLEAAREYGVTVTHTPGHNALSVAEHGLCLTLACARRLPTAEDLLSAGQWRDEYPLGTRVSGTTVGIVGFGNVGKRVGKLLSGFDVDVLVHDPYVPTIDAELADAEIKALDDLLERSDFVILTPELTDETRHLIGPRELRRMRDSAILVNVSRGPVVDETALVDALRSDEIAGAGLDVFETEPLPSDSPLHALENVVTTPHIAAMTGACRRGNIDQLAENVTRLFAGESVLDRYVPVRGE</sequence>
<dbReference type="PROSITE" id="PS00065">
    <property type="entry name" value="D_2_HYDROXYACID_DH_1"/>
    <property type="match status" value="1"/>
</dbReference>
<dbReference type="PANTHER" id="PTHR42789">
    <property type="entry name" value="D-ISOMER SPECIFIC 2-HYDROXYACID DEHYDROGENASE FAMILY PROTEIN (AFU_ORTHOLOGUE AFUA_6G10090)"/>
    <property type="match status" value="1"/>
</dbReference>
<feature type="domain" description="D-isomer specific 2-hydroxyacid dehydrogenase catalytic" evidence="6">
    <location>
        <begin position="17"/>
        <end position="310"/>
    </location>
</feature>
<dbReference type="EMBL" id="JBHUDK010000012">
    <property type="protein sequence ID" value="MFD1599996.1"/>
    <property type="molecule type" value="Genomic_DNA"/>
</dbReference>
<dbReference type="CDD" id="cd12173">
    <property type="entry name" value="PGDH_4"/>
    <property type="match status" value="1"/>
</dbReference>
<dbReference type="SUPFAM" id="SSF51735">
    <property type="entry name" value="NAD(P)-binding Rossmann-fold domains"/>
    <property type="match status" value="1"/>
</dbReference>
<proteinExistence type="inferred from homology"/>
<evidence type="ECO:0000256" key="5">
    <source>
        <dbReference type="RuleBase" id="RU003719"/>
    </source>
</evidence>
<comment type="similarity">
    <text evidence="1 5">Belongs to the D-isomer specific 2-hydroxyacid dehydrogenase family.</text>
</comment>
<accession>A0ABD6CRY1</accession>
<evidence type="ECO:0000256" key="1">
    <source>
        <dbReference type="ARBA" id="ARBA00005854"/>
    </source>
</evidence>